<dbReference type="InterPro" id="IPR050538">
    <property type="entry name" value="MAP_kinase_kinase_kinase"/>
</dbReference>
<sequence length="1500" mass="167738">METEFDGDNDCDCETMAQTDGLDEDWYNVSLPENTRHTKRTKERSKQRYHKSGSIEKNKHGPRRLSGHNSPSPGRHSNTVTGSVSDGMPRVNVDVNASDVDTGGFLEQLPNALSAKKRKDSLKNFTTSRTYERDLKLSSSDLVSMDTPAVQVQPASLDASGPFMCLNPKLVPQAACDKKQSDSTVQKPVTPPECPRDRIMFYKTFSMLINLGNVARKEKENKMGPYTRQLSCEQEVWQNEVNDVIWLELQAWYSGRTLKHQDEHLCAEREKVPVVLDEVMNFKVPLADLTSRWPDAVTGEDSSELGDGITVICKGSSDTVIEVSSEGESNGGEVVYGVGRRSSLLPSSASGKGLETCLEGCIWECAQSLAERTVIQKEALVLVSTLLDKLDTVEHLYPTTKALGKEYPLYDTPEFQQRVDTLYLWMNIVKDLGHKLQLMAKVLHVDTIEGLQWPWLESTVCETKNNTTVGDSDSESDMSVTHMTSDSGKNVRFNLSDASLDETAAAISDLQHQTSVSSNYRASVEDICLAHIYRHFVDRTLKKTGMRKLLLRLIRITSGTLQRAKEALQKPKTTPSYADVVQEMSAPVDLSIVSSAASLEGLPQVSASSEADLSLLTQHGATSPQFSEMQLPSFKMTYLFLMRILLDVVHECLQLRLEQRPATDPSLLSVRQLIRECKEGLSGAVRMKQYYQEMVLAVMSTEDHEPTKLGLESFDEHMKEMMEVYLDYLQTWMCGLQNLLEMSKRLKNFLEEEWNFTKKVCPHIRSGEANAANRFCLMASSLLHSICHFLETGMDECINELYNSTLVETEDAEQAAGRNSRQAIIQTCRRFKLLFHEARERASKALGFAKMLRKDLEIAAGFDIAVKADELLQKLTDTKHVKLVAPLFKGCLMFVPAKVADNRQHVMQLLNVTSGREDTSVTEASPGYLILIRCSAASEHKVKCPRWDGPMVRVELTAETAIVLSHIEVKGLMLIVTHSSQLVSQREEFEHLMDVSVQLVNEQTSCHQAIADSLADLKLAAMELRDKVADGIAQVDEKLNLEDITAMDEVEKLHIQKLYRETLHQCYSFGFEYHQEVTRLVTGEMRAKLAKLLVAFAHQWMTFVSEKCERGRGLRPRWASQGLDFLLVACEPRVLVTLTGSEFLHLKQSINNCVTHVIGDKGSPASIGSAYRVTSPDSTPHRHNVMRNVSCPEPLRRPHSPSVTSPRVTHTEPISSQPAAHLGARRMTSPIVIGQDSEEFYDANDNGLIMEVSPPHNGPTDEVEEDTKEEQLSPMERIRAEIADLEEKRSRSLFDRHVIGKVSSWKGDVTYNINIRRVNFKWQRGNKIGDGQFGKVYAAVNMKTGELMALKEVRFQPNDHQTIKDIADEIKIFEGISHTSLVKYYGVEVHRDEMLIFMEYCEEGTIEEVAKQGLPEGMVRKYTAEILIAINLGDFGSAVKLKNQLTMPGEVNNLVGTAAFMAPEVITHSEGAGSGRASDIWSLGCVVIEMASGKVLLAST</sequence>
<keyword evidence="2" id="KW-0723">Serine/threonine-protein kinase</keyword>
<evidence type="ECO:0000256" key="6">
    <source>
        <dbReference type="ARBA" id="ARBA00022840"/>
    </source>
</evidence>
<dbReference type="GO" id="GO:0005524">
    <property type="term" value="F:ATP binding"/>
    <property type="evidence" value="ECO:0007669"/>
    <property type="project" value="UniProtKB-UniRule"/>
</dbReference>
<dbReference type="SUPFAM" id="SSF56112">
    <property type="entry name" value="Protein kinase-like (PK-like)"/>
    <property type="match status" value="1"/>
</dbReference>
<gene>
    <name evidence="10" type="ORF">NP493_513g00007</name>
</gene>
<feature type="compositionally biased region" description="Polar residues" evidence="8">
    <location>
        <begin position="67"/>
        <end position="84"/>
    </location>
</feature>
<dbReference type="PROSITE" id="PS50011">
    <property type="entry name" value="PROTEIN_KINASE_DOM"/>
    <property type="match status" value="1"/>
</dbReference>
<dbReference type="PANTHER" id="PTHR48016:SF32">
    <property type="entry name" value="MITOGEN-ACTIVATED PROTEIN KINASE KINASE KINASE 4"/>
    <property type="match status" value="1"/>
</dbReference>
<evidence type="ECO:0000256" key="2">
    <source>
        <dbReference type="ARBA" id="ARBA00022527"/>
    </source>
</evidence>
<evidence type="ECO:0000259" key="9">
    <source>
        <dbReference type="PROSITE" id="PS50011"/>
    </source>
</evidence>
<dbReference type="GO" id="GO:0000165">
    <property type="term" value="P:MAPK cascade"/>
    <property type="evidence" value="ECO:0007669"/>
    <property type="project" value="InterPro"/>
</dbReference>
<reference evidence="10" key="1">
    <citation type="journal article" date="2023" name="Mol. Biol. Evol.">
        <title>Third-Generation Sequencing Reveals the Adaptive Role of the Epigenome in Three Deep-Sea Polychaetes.</title>
        <authorList>
            <person name="Perez M."/>
            <person name="Aroh O."/>
            <person name="Sun Y."/>
            <person name="Lan Y."/>
            <person name="Juniper S.K."/>
            <person name="Young C.R."/>
            <person name="Angers B."/>
            <person name="Qian P.Y."/>
        </authorList>
    </citation>
    <scope>NUCLEOTIDE SEQUENCE</scope>
    <source>
        <strain evidence="10">R07B-5</strain>
    </source>
</reference>
<keyword evidence="3" id="KW-0808">Transferase</keyword>
<organism evidence="10 11">
    <name type="scientific">Ridgeia piscesae</name>
    <name type="common">Tubeworm</name>
    <dbReference type="NCBI Taxonomy" id="27915"/>
    <lineage>
        <taxon>Eukaryota</taxon>
        <taxon>Metazoa</taxon>
        <taxon>Spiralia</taxon>
        <taxon>Lophotrochozoa</taxon>
        <taxon>Annelida</taxon>
        <taxon>Polychaeta</taxon>
        <taxon>Sedentaria</taxon>
        <taxon>Canalipalpata</taxon>
        <taxon>Sabellida</taxon>
        <taxon>Siboglinidae</taxon>
        <taxon>Ridgeia</taxon>
    </lineage>
</organism>
<dbReference type="InterPro" id="IPR011009">
    <property type="entry name" value="Kinase-like_dom_sf"/>
</dbReference>
<evidence type="ECO:0000256" key="7">
    <source>
        <dbReference type="PROSITE-ProRule" id="PRU10141"/>
    </source>
</evidence>
<accession>A0AAD9KWP9</accession>
<dbReference type="Pfam" id="PF00069">
    <property type="entry name" value="Pkinase"/>
    <property type="match status" value="1"/>
</dbReference>
<feature type="compositionally biased region" description="Basic residues" evidence="8">
    <location>
        <begin position="37"/>
        <end position="51"/>
    </location>
</feature>
<feature type="binding site" evidence="7">
    <location>
        <position position="1351"/>
    </location>
    <ligand>
        <name>ATP</name>
        <dbReference type="ChEBI" id="CHEBI:30616"/>
    </ligand>
</feature>
<evidence type="ECO:0000256" key="8">
    <source>
        <dbReference type="SAM" id="MobiDB-lite"/>
    </source>
</evidence>
<dbReference type="InterPro" id="IPR000719">
    <property type="entry name" value="Prot_kinase_dom"/>
</dbReference>
<comment type="similarity">
    <text evidence="1">Belongs to the protein kinase superfamily. STE Ser/Thr protein kinase family. MAP kinase kinase kinase subfamily.</text>
</comment>
<evidence type="ECO:0000256" key="3">
    <source>
        <dbReference type="ARBA" id="ARBA00022679"/>
    </source>
</evidence>
<evidence type="ECO:0000256" key="4">
    <source>
        <dbReference type="ARBA" id="ARBA00022741"/>
    </source>
</evidence>
<evidence type="ECO:0000256" key="1">
    <source>
        <dbReference type="ARBA" id="ARBA00006529"/>
    </source>
</evidence>
<evidence type="ECO:0000313" key="11">
    <source>
        <dbReference type="Proteomes" id="UP001209878"/>
    </source>
</evidence>
<dbReference type="PANTHER" id="PTHR48016">
    <property type="entry name" value="MAP KINASE KINASE KINASE SSK2-RELATED-RELATED"/>
    <property type="match status" value="1"/>
</dbReference>
<evidence type="ECO:0000313" key="10">
    <source>
        <dbReference type="EMBL" id="KAK2179103.1"/>
    </source>
</evidence>
<keyword evidence="5" id="KW-0418">Kinase</keyword>
<dbReference type="PROSITE" id="PS00107">
    <property type="entry name" value="PROTEIN_KINASE_ATP"/>
    <property type="match status" value="1"/>
</dbReference>
<feature type="region of interest" description="Disordered" evidence="8">
    <location>
        <begin position="23"/>
        <end position="89"/>
    </location>
</feature>
<dbReference type="Pfam" id="PF19431">
    <property type="entry name" value="MEKK4_N"/>
    <property type="match status" value="1"/>
</dbReference>
<feature type="compositionally biased region" description="Polar residues" evidence="8">
    <location>
        <begin position="1201"/>
        <end position="1218"/>
    </location>
</feature>
<feature type="domain" description="Protein kinase" evidence="9">
    <location>
        <begin position="1322"/>
        <end position="1500"/>
    </location>
</feature>
<evidence type="ECO:0000256" key="5">
    <source>
        <dbReference type="ARBA" id="ARBA00022777"/>
    </source>
</evidence>
<dbReference type="InterPro" id="IPR017441">
    <property type="entry name" value="Protein_kinase_ATP_BS"/>
</dbReference>
<dbReference type="Gene3D" id="1.10.510.10">
    <property type="entry name" value="Transferase(Phosphotransferase) domain 1"/>
    <property type="match status" value="2"/>
</dbReference>
<feature type="region of interest" description="Disordered" evidence="8">
    <location>
        <begin position="1189"/>
        <end position="1226"/>
    </location>
</feature>
<dbReference type="InterPro" id="IPR045801">
    <property type="entry name" value="MEKK4_N"/>
</dbReference>
<dbReference type="EMBL" id="JAODUO010000513">
    <property type="protein sequence ID" value="KAK2179103.1"/>
    <property type="molecule type" value="Genomic_DNA"/>
</dbReference>
<feature type="region of interest" description="Disordered" evidence="8">
    <location>
        <begin position="466"/>
        <end position="485"/>
    </location>
</feature>
<dbReference type="GO" id="GO:0004674">
    <property type="term" value="F:protein serine/threonine kinase activity"/>
    <property type="evidence" value="ECO:0007669"/>
    <property type="project" value="UniProtKB-KW"/>
</dbReference>
<name>A0AAD9KWP9_RIDPI</name>
<dbReference type="Proteomes" id="UP001209878">
    <property type="component" value="Unassembled WGS sequence"/>
</dbReference>
<keyword evidence="6 7" id="KW-0067">ATP-binding</keyword>
<protein>
    <recommendedName>
        <fullName evidence="9">Protein kinase domain-containing protein</fullName>
    </recommendedName>
</protein>
<keyword evidence="4 7" id="KW-0547">Nucleotide-binding</keyword>
<comment type="caution">
    <text evidence="10">The sequence shown here is derived from an EMBL/GenBank/DDBJ whole genome shotgun (WGS) entry which is preliminary data.</text>
</comment>
<proteinExistence type="inferred from homology"/>
<keyword evidence="11" id="KW-1185">Reference proteome</keyword>